<organism evidence="1 2">
    <name type="scientific">Pseudomonas asplenii</name>
    <dbReference type="NCBI Taxonomy" id="53407"/>
    <lineage>
        <taxon>Bacteria</taxon>
        <taxon>Pseudomonadati</taxon>
        <taxon>Pseudomonadota</taxon>
        <taxon>Gammaproteobacteria</taxon>
        <taxon>Pseudomonadales</taxon>
        <taxon>Pseudomonadaceae</taxon>
        <taxon>Pseudomonas</taxon>
    </lineage>
</organism>
<comment type="caution">
    <text evidence="1">The sequence shown here is derived from an EMBL/GenBank/DDBJ whole genome shotgun (WGS) entry which is preliminary data.</text>
</comment>
<reference evidence="1 2" key="1">
    <citation type="journal article" date="2015" name="PLoS ONE">
        <title>Rice-Infecting Pseudomonas Genomes Are Highly Accessorized and Harbor Multiple Putative Virulence Mechanisms to Cause Sheath Brown Rot.</title>
        <authorList>
            <person name="Quibod I.L."/>
            <person name="Grande G."/>
            <person name="Oreiro E.G."/>
            <person name="Borja F.N."/>
            <person name="Dossa G.S."/>
            <person name="Mauleon R."/>
            <person name="Cruz C.V."/>
            <person name="Oliva R."/>
        </authorList>
    </citation>
    <scope>NUCLEOTIDE SEQUENCE [LARGE SCALE GENOMIC DNA]</scope>
    <source>
        <strain evidence="1 2">IRRI 6609</strain>
    </source>
</reference>
<evidence type="ECO:0000313" key="2">
    <source>
        <dbReference type="Proteomes" id="UP000037931"/>
    </source>
</evidence>
<dbReference type="OrthoDB" id="6867088at2"/>
<dbReference type="Proteomes" id="UP000037931">
    <property type="component" value="Unassembled WGS sequence"/>
</dbReference>
<dbReference type="AlphaFoldDB" id="A0A0N0E3Q3"/>
<dbReference type="PATRIC" id="fig|50340.43.peg.456"/>
<keyword evidence="2" id="KW-1185">Reference proteome</keyword>
<name>A0A0N0E3Q3_9PSED</name>
<protein>
    <submittedName>
        <fullName evidence="1">Uncharacterized protein</fullName>
    </submittedName>
</protein>
<evidence type="ECO:0000313" key="1">
    <source>
        <dbReference type="EMBL" id="KPA90352.1"/>
    </source>
</evidence>
<proteinExistence type="predicted"/>
<gene>
    <name evidence="1" type="ORF">PF66_03160</name>
</gene>
<accession>A0A0N0E3Q3</accession>
<dbReference type="RefSeq" id="WP_054063170.1">
    <property type="nucleotide sequence ID" value="NZ_JSYZ01000010.1"/>
</dbReference>
<sequence length="216" mass="24770">MEKILDVLRPLFPFVRNPYAPHSFLRLDAFHKQFTVVCTGEMKLPLNDHGLGYRQVSAEYTMGHRSSIEDAIRFCTSKFHDLYVYPQIKAGAAFEPHLVEIFYTAGKAYRASSQALGLGVPCVLWGVVEESEIIWRRPDEVVNEIHEFQYWLDTFQRQFTAETCTDEVDIARIVGRAAPELKKFADRLKWRNFALKALDQTGVSCVTEQYPSSSGR</sequence>
<dbReference type="EMBL" id="JSYZ01000010">
    <property type="protein sequence ID" value="KPA90352.1"/>
    <property type="molecule type" value="Genomic_DNA"/>
</dbReference>